<evidence type="ECO:0000259" key="1">
    <source>
        <dbReference type="Pfam" id="PF00668"/>
    </source>
</evidence>
<sequence>MNRRLIVGERIMYADGLAPVNCTFTVTIKGALKGERISDALLKLQLKHPLLRANIKHDKKGFPSFVMNPDIPAIPVKVLERYDDDQWEKVSISEWVEQFDAGNDPLARLVWLKSENISDLILVCAHCICDGTTFVTLMREFLQSLDEPDTNLTAYQSFTDIHELLPGSYTQKGGLRLKAIFFSALAKGLFFITNRKPKLENERFYFINWNFSSGFSSALVKKCKAENTSVQAVLCVAFLQAFAFEMGNGAKNKVISPVDIRRYIPDIKKDNMFAFAPIVELSIPKKEKDNDFWTISRSIKSDLVEKVDKINMAEIIVMSEFFHSTARQMIGHLLSTRGSHDVTLSNMGVLDIPSSYRTFSVEALHSPAVGFPWRNPNTLVVSTFRGKIDFSFSSNGAFLPVDKARDIRERAVAILSEEIS</sequence>
<dbReference type="RefSeq" id="WP_137343358.1">
    <property type="nucleotide sequence ID" value="NZ_SZVO01000017.1"/>
</dbReference>
<dbReference type="AlphaFoldDB" id="A0A4U6CTQ5"/>
<name>A0A4U6CTQ5_9BACT</name>
<dbReference type="InterPro" id="IPR052058">
    <property type="entry name" value="Alcohol_O-acetyltransferase"/>
</dbReference>
<dbReference type="InterPro" id="IPR023213">
    <property type="entry name" value="CAT-like_dom_sf"/>
</dbReference>
<dbReference type="GO" id="GO:0003824">
    <property type="term" value="F:catalytic activity"/>
    <property type="evidence" value="ECO:0007669"/>
    <property type="project" value="InterPro"/>
</dbReference>
<proteinExistence type="predicted"/>
<accession>A0A4U6CTQ5</accession>
<dbReference type="OrthoDB" id="5562587at2"/>
<dbReference type="Gene3D" id="3.30.559.30">
    <property type="entry name" value="Nonribosomal peptide synthetase, condensation domain"/>
    <property type="match status" value="1"/>
</dbReference>
<evidence type="ECO:0000313" key="3">
    <source>
        <dbReference type="Proteomes" id="UP000304900"/>
    </source>
</evidence>
<keyword evidence="3" id="KW-1185">Reference proteome</keyword>
<dbReference type="InterPro" id="IPR001242">
    <property type="entry name" value="Condensation_dom"/>
</dbReference>
<evidence type="ECO:0000313" key="2">
    <source>
        <dbReference type="EMBL" id="TKT87972.1"/>
    </source>
</evidence>
<dbReference type="EMBL" id="SZVO01000017">
    <property type="protein sequence ID" value="TKT87972.1"/>
    <property type="molecule type" value="Genomic_DNA"/>
</dbReference>
<comment type="caution">
    <text evidence="2">The sequence shown here is derived from an EMBL/GenBank/DDBJ whole genome shotgun (WGS) entry which is preliminary data.</text>
</comment>
<reference evidence="2 3" key="1">
    <citation type="submission" date="2019-05" db="EMBL/GenBank/DDBJ databases">
        <title>Dyadobacter AR-3-8 sp. nov., isolated from arctic soil.</title>
        <authorList>
            <person name="Chaudhary D.K."/>
        </authorList>
    </citation>
    <scope>NUCLEOTIDE SEQUENCE [LARGE SCALE GENOMIC DNA]</scope>
    <source>
        <strain evidence="2 3">AR-3-8</strain>
    </source>
</reference>
<gene>
    <name evidence="2" type="ORF">FDK13_28120</name>
</gene>
<organism evidence="2 3">
    <name type="scientific">Dyadobacter frigoris</name>
    <dbReference type="NCBI Taxonomy" id="2576211"/>
    <lineage>
        <taxon>Bacteria</taxon>
        <taxon>Pseudomonadati</taxon>
        <taxon>Bacteroidota</taxon>
        <taxon>Cytophagia</taxon>
        <taxon>Cytophagales</taxon>
        <taxon>Spirosomataceae</taxon>
        <taxon>Dyadobacter</taxon>
    </lineage>
</organism>
<dbReference type="Pfam" id="PF00668">
    <property type="entry name" value="Condensation"/>
    <property type="match status" value="1"/>
</dbReference>
<feature type="domain" description="Condensation" evidence="1">
    <location>
        <begin position="21"/>
        <end position="144"/>
    </location>
</feature>
<dbReference type="Proteomes" id="UP000304900">
    <property type="component" value="Unassembled WGS sequence"/>
</dbReference>
<dbReference type="Gene3D" id="3.30.559.10">
    <property type="entry name" value="Chloramphenicol acetyltransferase-like domain"/>
    <property type="match status" value="1"/>
</dbReference>
<dbReference type="SUPFAM" id="SSF52777">
    <property type="entry name" value="CoA-dependent acyltransferases"/>
    <property type="match status" value="2"/>
</dbReference>
<dbReference type="PANTHER" id="PTHR28037">
    <property type="entry name" value="ALCOHOL O-ACETYLTRANSFERASE 1-RELATED"/>
    <property type="match status" value="1"/>
</dbReference>
<dbReference type="PANTHER" id="PTHR28037:SF1">
    <property type="entry name" value="ALCOHOL O-ACETYLTRANSFERASE 1-RELATED"/>
    <property type="match status" value="1"/>
</dbReference>
<protein>
    <recommendedName>
        <fullName evidence="1">Condensation domain-containing protein</fullName>
    </recommendedName>
</protein>